<reference evidence="2" key="1">
    <citation type="submission" date="2020-05" db="EMBL/GenBank/DDBJ databases">
        <title>Genomic Encyclopedia of Type Strains, Phase IV (KMG-V): Genome sequencing to study the core and pangenomes of soil and plant-associated prokaryotes.</title>
        <authorList>
            <person name="Whitman W."/>
        </authorList>
    </citation>
    <scope>NUCLEOTIDE SEQUENCE</scope>
    <source>
        <strain evidence="2">16F</strain>
    </source>
</reference>
<comment type="caution">
    <text evidence="2">The sequence shown here is derived from an EMBL/GenBank/DDBJ whole genome shotgun (WGS) entry which is preliminary data.</text>
</comment>
<dbReference type="EMBL" id="JABSNO010000022">
    <property type="protein sequence ID" value="NRS93497.1"/>
    <property type="molecule type" value="Genomic_DNA"/>
</dbReference>
<keyword evidence="1" id="KW-0732">Signal</keyword>
<feature type="chain" id="PRO_5035311342" description="Carboxypeptidase family protein" evidence="1">
    <location>
        <begin position="23"/>
        <end position="406"/>
    </location>
</feature>
<keyword evidence="3" id="KW-1185">Reference proteome</keyword>
<dbReference type="RefSeq" id="WP_173780056.1">
    <property type="nucleotide sequence ID" value="NZ_JABSNO010000022.1"/>
</dbReference>
<sequence>MKKSILLLILVFFFTNGCRTEAIEETNETNIVSPEFQYNYGNTVNRNFFGQVLDRSGNPVSGATISIGTSTVQTNSKGFFLLKNVSVKENFAHVKATKSGFVNASRVLLPTNGDNRINIMMIPATTTATVNSGATSTVSLPDGSSVKFDGSFKNENGSAYTGSVKVALFNLKTSDTYFNETMPGSLLAGNSQGQSRLLESYGMMHVQLTGDAGQNLQIADNHTAEITSPIDAAQLASSPNTIPLWSFNETEGIWREEGSATKVGNKYVGNVKHFSWWCPSLTTNPVILNVSVKNSLNQPLGNLHIRLSANSAQDYGLSTNSNGLVTGFVPANQPLIMKIYDNCENLIQTSTIGPFTANSSNIDVVLNIATAQSTLIEGTLLDCAGNNVIDGFVQIFRPTGNNFFTV</sequence>
<gene>
    <name evidence="2" type="ORF">HNQ03_002588</name>
</gene>
<feature type="signal peptide" evidence="1">
    <location>
        <begin position="1"/>
        <end position="22"/>
    </location>
</feature>
<dbReference type="Pfam" id="PF13620">
    <property type="entry name" value="CarboxypepD_reg"/>
    <property type="match status" value="1"/>
</dbReference>
<protein>
    <recommendedName>
        <fullName evidence="4">Carboxypeptidase family protein</fullName>
    </recommendedName>
</protein>
<name>A0A8J8K9V4_9FLAO</name>
<evidence type="ECO:0000313" key="2">
    <source>
        <dbReference type="EMBL" id="NRS93497.1"/>
    </source>
</evidence>
<dbReference type="SUPFAM" id="SSF49464">
    <property type="entry name" value="Carboxypeptidase regulatory domain-like"/>
    <property type="match status" value="1"/>
</dbReference>
<dbReference type="Gene3D" id="2.60.40.1120">
    <property type="entry name" value="Carboxypeptidase-like, regulatory domain"/>
    <property type="match status" value="1"/>
</dbReference>
<organism evidence="2 3">
    <name type="scientific">Frigoriflavimonas asaccharolytica</name>
    <dbReference type="NCBI Taxonomy" id="2735899"/>
    <lineage>
        <taxon>Bacteria</taxon>
        <taxon>Pseudomonadati</taxon>
        <taxon>Bacteroidota</taxon>
        <taxon>Flavobacteriia</taxon>
        <taxon>Flavobacteriales</taxon>
        <taxon>Weeksellaceae</taxon>
        <taxon>Frigoriflavimonas</taxon>
    </lineage>
</organism>
<dbReference type="AlphaFoldDB" id="A0A8J8K9V4"/>
<evidence type="ECO:0000256" key="1">
    <source>
        <dbReference type="SAM" id="SignalP"/>
    </source>
</evidence>
<proteinExistence type="predicted"/>
<accession>A0A8J8K9V4</accession>
<evidence type="ECO:0008006" key="4">
    <source>
        <dbReference type="Google" id="ProtNLM"/>
    </source>
</evidence>
<evidence type="ECO:0000313" key="3">
    <source>
        <dbReference type="Proteomes" id="UP000610746"/>
    </source>
</evidence>
<dbReference type="InterPro" id="IPR008969">
    <property type="entry name" value="CarboxyPept-like_regulatory"/>
</dbReference>
<dbReference type="Proteomes" id="UP000610746">
    <property type="component" value="Unassembled WGS sequence"/>
</dbReference>